<feature type="signal peptide" evidence="1">
    <location>
        <begin position="1"/>
        <end position="30"/>
    </location>
</feature>
<dbReference type="AlphaFoldDB" id="A0A2M9D6I7"/>
<keyword evidence="1" id="KW-0732">Signal</keyword>
<evidence type="ECO:0000313" key="3">
    <source>
        <dbReference type="Proteomes" id="UP000231742"/>
    </source>
</evidence>
<feature type="chain" id="PRO_5039243773" description="LppA-like lipoprotein" evidence="1">
    <location>
        <begin position="31"/>
        <end position="138"/>
    </location>
</feature>
<sequence>MDKARHSRVFVAIVALGMALLGLSACSTTAPDAAPAGDVPSSTPTDDLAWQQEQLQEKADELWNTVERQFPDVARPEAEFIDWSTAPALGGSEELRGCLNETSASEFSIEEREVAHYVCFVQYPVKPEYSTDDADTKP</sequence>
<proteinExistence type="predicted"/>
<dbReference type="Proteomes" id="UP000231742">
    <property type="component" value="Unassembled WGS sequence"/>
</dbReference>
<organism evidence="2 3">
    <name type="scientific">Salinibacterium amurskyense</name>
    <dbReference type="NCBI Taxonomy" id="205941"/>
    <lineage>
        <taxon>Bacteria</taxon>
        <taxon>Bacillati</taxon>
        <taxon>Actinomycetota</taxon>
        <taxon>Actinomycetes</taxon>
        <taxon>Micrococcales</taxon>
        <taxon>Microbacteriaceae</taxon>
        <taxon>Salinibacterium</taxon>
    </lineage>
</organism>
<protein>
    <recommendedName>
        <fullName evidence="4">LppA-like lipoprotein</fullName>
    </recommendedName>
</protein>
<evidence type="ECO:0000313" key="2">
    <source>
        <dbReference type="EMBL" id="PJJ81324.1"/>
    </source>
</evidence>
<comment type="caution">
    <text evidence="2">The sequence shown here is derived from an EMBL/GenBank/DDBJ whole genome shotgun (WGS) entry which is preliminary data.</text>
</comment>
<dbReference type="OrthoDB" id="3726412at2"/>
<accession>A0A2M9D6I7</accession>
<dbReference type="RefSeq" id="WP_100388019.1">
    <property type="nucleotide sequence ID" value="NZ_BMZU01000001.1"/>
</dbReference>
<dbReference type="EMBL" id="PGFH01000001">
    <property type="protein sequence ID" value="PJJ81324.1"/>
    <property type="molecule type" value="Genomic_DNA"/>
</dbReference>
<reference evidence="2 3" key="1">
    <citation type="submission" date="2017-11" db="EMBL/GenBank/DDBJ databases">
        <title>Genomic Encyclopedia of Archaeal and Bacterial Type Strains, Phase II (KMG-II): From Individual Species to Whole Genera.</title>
        <authorList>
            <person name="Goeker M."/>
        </authorList>
    </citation>
    <scope>NUCLEOTIDE SEQUENCE [LARGE SCALE GENOMIC DNA]</scope>
    <source>
        <strain evidence="2 3">DSM 16400</strain>
    </source>
</reference>
<evidence type="ECO:0008006" key="4">
    <source>
        <dbReference type="Google" id="ProtNLM"/>
    </source>
</evidence>
<gene>
    <name evidence="2" type="ORF">CLV85_0495</name>
</gene>
<keyword evidence="3" id="KW-1185">Reference proteome</keyword>
<name>A0A2M9D6I7_9MICO</name>
<dbReference type="PROSITE" id="PS51257">
    <property type="entry name" value="PROKAR_LIPOPROTEIN"/>
    <property type="match status" value="1"/>
</dbReference>
<evidence type="ECO:0000256" key="1">
    <source>
        <dbReference type="SAM" id="SignalP"/>
    </source>
</evidence>